<dbReference type="PANTHER" id="PTHR47633">
    <property type="entry name" value="IMMUNOGLOBULIN"/>
    <property type="match status" value="1"/>
</dbReference>
<dbReference type="InterPro" id="IPR013783">
    <property type="entry name" value="Ig-like_fold"/>
</dbReference>
<dbReference type="InterPro" id="IPR003599">
    <property type="entry name" value="Ig_sub"/>
</dbReference>
<evidence type="ECO:0000313" key="4">
    <source>
        <dbReference type="WBParaSite" id="maker-uti_cns_0000265-snap-gene-1.11-mRNA-1"/>
    </source>
</evidence>
<dbReference type="InterPro" id="IPR036179">
    <property type="entry name" value="Ig-like_dom_sf"/>
</dbReference>
<protein>
    <submittedName>
        <fullName evidence="4">Titin</fullName>
    </submittedName>
</protein>
<evidence type="ECO:0000313" key="3">
    <source>
        <dbReference type="Proteomes" id="UP000095280"/>
    </source>
</evidence>
<evidence type="ECO:0000259" key="2">
    <source>
        <dbReference type="PROSITE" id="PS50835"/>
    </source>
</evidence>
<dbReference type="InterPro" id="IPR007110">
    <property type="entry name" value="Ig-like_dom"/>
</dbReference>
<dbReference type="SUPFAM" id="SSF48726">
    <property type="entry name" value="Immunoglobulin"/>
    <property type="match status" value="5"/>
</dbReference>
<organism evidence="3 4">
    <name type="scientific">Macrostomum lignano</name>
    <dbReference type="NCBI Taxonomy" id="282301"/>
    <lineage>
        <taxon>Eukaryota</taxon>
        <taxon>Metazoa</taxon>
        <taxon>Spiralia</taxon>
        <taxon>Lophotrochozoa</taxon>
        <taxon>Platyhelminthes</taxon>
        <taxon>Rhabditophora</taxon>
        <taxon>Macrostomorpha</taxon>
        <taxon>Macrostomida</taxon>
        <taxon>Macrostomidae</taxon>
        <taxon>Macrostomum</taxon>
    </lineage>
</organism>
<feature type="region of interest" description="Disordered" evidence="1">
    <location>
        <begin position="1"/>
        <end position="25"/>
    </location>
</feature>
<dbReference type="PANTHER" id="PTHR47633:SF4">
    <property type="entry name" value="MYOPALLADIN ISOFORM X1"/>
    <property type="match status" value="1"/>
</dbReference>
<keyword evidence="3" id="KW-1185">Reference proteome</keyword>
<dbReference type="Pfam" id="PF07679">
    <property type="entry name" value="I-set"/>
    <property type="match status" value="3"/>
</dbReference>
<sequence>QQQQQHRQGAVGEAPRFVRQPRPSASVSEGAAVRIDCRVAPLNDSSMQAEWCKDGLPLNAGSRLNTTFERGYVSLDILHTYPEDSGEYSCVVRSSFGMDQSNPMSLTVVAEEGVVTDTQLPEQSMVANIDRLDERLSARSTRQDYDDRIPQSAPQFVRQIDSAVVAENSSVRFETRVTPAADSNIQVEWYKNGVPVTLGSRIRAVYDRGYTALEMIYCYPEDSGLYCCLATNKHGSAQSNTAQLSCSGSAGVVTASALPASSVMNIQRLEEYGEEFRPMDADLRRADPPRFLAPLSPAQLQVPEAAAPAAFSARADPGNGNRVQAHWFCDGVLVQFGSRITAGFELGLAWLKFAYVNSEDSGTYCAVLESEHGQAQSTAAQLVCQPGGTGVVTSSQLPGNAEHSIRSLMQLEEEMATGRAAMPGADAQQQPPPVIVRGLVQPPELKEGERLGLQLQIEPARDGNLSVDWLKDGQAVTLGSRVHTDCERGLAWLQIGHCYAEDSGQYWAVVRNRSGAVESNRVAVLCHASESVVTRTQLPGGAQGFQRLEDLERQWREAPIGPEEFQFREFVEPQSQPHFDIMPESVTVCEGYPAKFLVKLSGLPRPRVAWYLNEQMIASVSPWILSYR</sequence>
<proteinExistence type="predicted"/>
<dbReference type="AlphaFoldDB" id="A0A1I8FX96"/>
<dbReference type="Proteomes" id="UP000095280">
    <property type="component" value="Unplaced"/>
</dbReference>
<dbReference type="SMART" id="SM00408">
    <property type="entry name" value="IGc2"/>
    <property type="match status" value="2"/>
</dbReference>
<dbReference type="InterPro" id="IPR013098">
    <property type="entry name" value="Ig_I-set"/>
</dbReference>
<accession>A0A1I8FX96</accession>
<reference evidence="4" key="1">
    <citation type="submission" date="2016-11" db="UniProtKB">
        <authorList>
            <consortium name="WormBaseParasite"/>
        </authorList>
    </citation>
    <scope>IDENTIFICATION</scope>
</reference>
<feature type="domain" description="Ig-like" evidence="2">
    <location>
        <begin position="432"/>
        <end position="523"/>
    </location>
</feature>
<feature type="domain" description="Ig-like" evidence="2">
    <location>
        <begin position="15"/>
        <end position="107"/>
    </location>
</feature>
<feature type="domain" description="Ig-like" evidence="2">
    <location>
        <begin position="154"/>
        <end position="245"/>
    </location>
</feature>
<evidence type="ECO:0000256" key="1">
    <source>
        <dbReference type="SAM" id="MobiDB-lite"/>
    </source>
</evidence>
<name>A0A1I8FX96_9PLAT</name>
<dbReference type="PROSITE" id="PS50835">
    <property type="entry name" value="IG_LIKE"/>
    <property type="match status" value="3"/>
</dbReference>
<dbReference type="WBParaSite" id="maker-uti_cns_0000265-snap-gene-1.11-mRNA-1">
    <property type="protein sequence ID" value="maker-uti_cns_0000265-snap-gene-1.11-mRNA-1"/>
    <property type="gene ID" value="maker-uti_cns_0000265-snap-gene-1.11"/>
</dbReference>
<dbReference type="SMART" id="SM00409">
    <property type="entry name" value="IG"/>
    <property type="match status" value="4"/>
</dbReference>
<dbReference type="FunFam" id="2.60.40.10:FF:000962">
    <property type="entry name" value="titin isoform X1"/>
    <property type="match status" value="1"/>
</dbReference>
<dbReference type="Gene3D" id="2.60.40.10">
    <property type="entry name" value="Immunoglobulins"/>
    <property type="match status" value="5"/>
</dbReference>
<dbReference type="InterPro" id="IPR003598">
    <property type="entry name" value="Ig_sub2"/>
</dbReference>